<name>A0AAD2CWL1_9STRA</name>
<dbReference type="Proteomes" id="UP001295423">
    <property type="component" value="Unassembled WGS sequence"/>
</dbReference>
<dbReference type="AlphaFoldDB" id="A0AAD2CWL1"/>
<keyword evidence="2" id="KW-1185">Reference proteome</keyword>
<evidence type="ECO:0000313" key="2">
    <source>
        <dbReference type="Proteomes" id="UP001295423"/>
    </source>
</evidence>
<protein>
    <submittedName>
        <fullName evidence="1">Uncharacterized protein</fullName>
    </submittedName>
</protein>
<proteinExistence type="predicted"/>
<comment type="caution">
    <text evidence="1">The sequence shown here is derived from an EMBL/GenBank/DDBJ whole genome shotgun (WGS) entry which is preliminary data.</text>
</comment>
<dbReference type="EMBL" id="CAKOGP040000780">
    <property type="protein sequence ID" value="CAJ1939352.1"/>
    <property type="molecule type" value="Genomic_DNA"/>
</dbReference>
<gene>
    <name evidence="1" type="ORF">CYCCA115_LOCUS6552</name>
</gene>
<organism evidence="1 2">
    <name type="scientific">Cylindrotheca closterium</name>
    <dbReference type="NCBI Taxonomy" id="2856"/>
    <lineage>
        <taxon>Eukaryota</taxon>
        <taxon>Sar</taxon>
        <taxon>Stramenopiles</taxon>
        <taxon>Ochrophyta</taxon>
        <taxon>Bacillariophyta</taxon>
        <taxon>Bacillariophyceae</taxon>
        <taxon>Bacillariophycidae</taxon>
        <taxon>Bacillariales</taxon>
        <taxon>Bacillariaceae</taxon>
        <taxon>Cylindrotheca</taxon>
    </lineage>
</organism>
<evidence type="ECO:0000313" key="1">
    <source>
        <dbReference type="EMBL" id="CAJ1939352.1"/>
    </source>
</evidence>
<reference evidence="1" key="1">
    <citation type="submission" date="2023-08" db="EMBL/GenBank/DDBJ databases">
        <authorList>
            <person name="Audoor S."/>
            <person name="Bilcke G."/>
        </authorList>
    </citation>
    <scope>NUCLEOTIDE SEQUENCE</scope>
</reference>
<sequence length="156" mass="17208">MWNSSGIKDYFKYPSDCKYSLNLADYVITQQQKAVLKSSTATLQQVMDTADDIGFEAFKMLYELEGIDPNVAMKDNSGRAKKNYVGMGKRVRAYKKYMASKMMSDAPGPKGNDLLELAIVPRGTIASRAQVVPDPPAAGTGRFAPISAYFSRTNDK</sequence>
<accession>A0AAD2CWL1</accession>